<dbReference type="Gene3D" id="2.60.40.10">
    <property type="entry name" value="Immunoglobulins"/>
    <property type="match status" value="1"/>
</dbReference>
<dbReference type="InterPro" id="IPR001030">
    <property type="entry name" value="Acoase/IPM_deHydtase_lsu_aba"/>
</dbReference>
<feature type="region of interest" description="Disordered" evidence="16">
    <location>
        <begin position="1"/>
        <end position="87"/>
    </location>
</feature>
<comment type="subcellular location">
    <subcellularLocation>
        <location evidence="1">Membrane</location>
        <topology evidence="1">Multi-pass membrane protein</topology>
    </subcellularLocation>
    <subcellularLocation>
        <location evidence="2">Mitochondrion</location>
    </subcellularLocation>
</comment>
<dbReference type="Pfam" id="PF16403">
    <property type="entry name" value="Bact_surface_Ig-like"/>
    <property type="match status" value="1"/>
</dbReference>
<gene>
    <name evidence="22" type="ORF">HYH03_002181</name>
</gene>
<dbReference type="InterPro" id="IPR000573">
    <property type="entry name" value="AconitaseA/IPMdHydase_ssu_swvl"/>
</dbReference>
<feature type="region of interest" description="Disordered" evidence="16">
    <location>
        <begin position="2267"/>
        <end position="2290"/>
    </location>
</feature>
<dbReference type="InterPro" id="IPR050926">
    <property type="entry name" value="Aconitase/IPM_isomerase"/>
</dbReference>
<evidence type="ECO:0000259" key="20">
    <source>
        <dbReference type="Pfam" id="PF08016"/>
    </source>
</evidence>
<feature type="transmembrane region" description="Helical" evidence="17">
    <location>
        <begin position="1638"/>
        <end position="1656"/>
    </location>
</feature>
<feature type="region of interest" description="Disordered" evidence="16">
    <location>
        <begin position="1372"/>
        <end position="1391"/>
    </location>
</feature>
<dbReference type="SUPFAM" id="SSF53732">
    <property type="entry name" value="Aconitase iron-sulfur domain"/>
    <property type="match status" value="1"/>
</dbReference>
<dbReference type="Proteomes" id="UP000612055">
    <property type="component" value="Unassembled WGS sequence"/>
</dbReference>
<dbReference type="PANTHER" id="PTHR43160">
    <property type="entry name" value="ACONITATE HYDRATASE B"/>
    <property type="match status" value="1"/>
</dbReference>
<evidence type="ECO:0000259" key="21">
    <source>
        <dbReference type="Pfam" id="PF16403"/>
    </source>
</evidence>
<feature type="compositionally biased region" description="Pro residues" evidence="16">
    <location>
        <begin position="1"/>
        <end position="26"/>
    </location>
</feature>
<dbReference type="InterPro" id="IPR036008">
    <property type="entry name" value="Aconitase_4Fe-4S_dom"/>
</dbReference>
<feature type="region of interest" description="Disordered" evidence="16">
    <location>
        <begin position="3016"/>
        <end position="3039"/>
    </location>
</feature>
<feature type="domain" description="Aconitase A/isopropylmalate dehydratase small subunit swivel" evidence="19">
    <location>
        <begin position="3952"/>
        <end position="4080"/>
    </location>
</feature>
<feature type="region of interest" description="Disordered" evidence="16">
    <location>
        <begin position="2185"/>
        <end position="2225"/>
    </location>
</feature>
<feature type="transmembrane region" description="Helical" evidence="17">
    <location>
        <begin position="1876"/>
        <end position="1899"/>
    </location>
</feature>
<dbReference type="GO" id="GO:0051539">
    <property type="term" value="F:4 iron, 4 sulfur cluster binding"/>
    <property type="evidence" value="ECO:0007669"/>
    <property type="project" value="InterPro"/>
</dbReference>
<feature type="region of interest" description="Disordered" evidence="16">
    <location>
        <begin position="2602"/>
        <end position="2997"/>
    </location>
</feature>
<feature type="region of interest" description="Disordered" evidence="16">
    <location>
        <begin position="2310"/>
        <end position="2387"/>
    </location>
</feature>
<dbReference type="PROSITE" id="PS01244">
    <property type="entry name" value="ACONITASE_2"/>
    <property type="match status" value="1"/>
</dbReference>
<dbReference type="NCBIfam" id="TIGR01340">
    <property type="entry name" value="aconitase_mito"/>
    <property type="match status" value="1"/>
</dbReference>
<feature type="compositionally biased region" description="Gly residues" evidence="16">
    <location>
        <begin position="2869"/>
        <end position="2890"/>
    </location>
</feature>
<dbReference type="Pfam" id="PF00330">
    <property type="entry name" value="Aconitase"/>
    <property type="match status" value="1"/>
</dbReference>
<feature type="transmembrane region" description="Helical" evidence="17">
    <location>
        <begin position="1948"/>
        <end position="1972"/>
    </location>
</feature>
<evidence type="ECO:0000259" key="19">
    <source>
        <dbReference type="Pfam" id="PF00694"/>
    </source>
</evidence>
<dbReference type="InterPro" id="IPR015928">
    <property type="entry name" value="Aconitase/3IPM_dehydase_swvl"/>
</dbReference>
<dbReference type="FunFam" id="3.30.499.10:FF:000003">
    <property type="entry name" value="Aconitate hydratase, mitochondrial"/>
    <property type="match status" value="1"/>
</dbReference>
<keyword evidence="11" id="KW-0411">Iron-sulfur</keyword>
<feature type="transmembrane region" description="Helical" evidence="17">
    <location>
        <begin position="1712"/>
        <end position="1738"/>
    </location>
</feature>
<keyword evidence="5" id="KW-0816">Tricarboxylic acid cycle</keyword>
<dbReference type="PANTHER" id="PTHR43160:SF3">
    <property type="entry name" value="ACONITATE HYDRATASE, MITOCHONDRIAL"/>
    <property type="match status" value="1"/>
</dbReference>
<evidence type="ECO:0000313" key="22">
    <source>
        <dbReference type="EMBL" id="KAG2499893.1"/>
    </source>
</evidence>
<organism evidence="22 23">
    <name type="scientific">Edaphochlamys debaryana</name>
    <dbReference type="NCBI Taxonomy" id="47281"/>
    <lineage>
        <taxon>Eukaryota</taxon>
        <taxon>Viridiplantae</taxon>
        <taxon>Chlorophyta</taxon>
        <taxon>core chlorophytes</taxon>
        <taxon>Chlorophyceae</taxon>
        <taxon>CS clade</taxon>
        <taxon>Chlamydomonadales</taxon>
        <taxon>Chlamydomonadales incertae sedis</taxon>
        <taxon>Edaphochlamys</taxon>
    </lineage>
</organism>
<dbReference type="PRINTS" id="PR00415">
    <property type="entry name" value="ACONITASE"/>
</dbReference>
<feature type="compositionally biased region" description="Basic and acidic residues" evidence="16">
    <location>
        <begin position="1693"/>
        <end position="1704"/>
    </location>
</feature>
<evidence type="ECO:0000256" key="12">
    <source>
        <dbReference type="ARBA" id="ARBA00023128"/>
    </source>
</evidence>
<dbReference type="GO" id="GO:0046872">
    <property type="term" value="F:metal ion binding"/>
    <property type="evidence" value="ECO:0007669"/>
    <property type="project" value="UniProtKB-KW"/>
</dbReference>
<feature type="domain" description="Polycystin cation channel PKD1/PKD2" evidence="20">
    <location>
        <begin position="1834"/>
        <end position="1976"/>
    </location>
</feature>
<sequence>MPQPPAAAPGTPLPPPSLPLRPPPAVPTSTAGSLPPPPPGPSPPAASPPPPRPPPPPPPSPRPPPPPPPPPADMLDFGWSPPPPPPRVQLTLSGSSSVTLEVFTPYVEPGASAVDEREGRVGVRISPTTLNTAAATAPGAPLRVTYEASDSSGNTVRRQRLVTVVDSCAAAGTGEFRCSGTLACSVFRSCMSTAHAGDSSSTSGATAQSLRPADTLPPVITVLGSGTPYSAGPGEEGVMDVGYVGEGFTDPGATALDPVPSAAGEATTLMAVPVFSTVLSPQGVEVGSVSTAAPTGNGTGEGVLPYLIRYTAVDEAGNLATPVYRRVYVLCPPPEFACPSDPGAGLTCSTGGACGLHLPFVGNGITTDWPSNDTQATLSTGTGLQLMTTASVSSFSTLSALVPRLTLNADSVITVTQGSSYQPCRGGVTEGCEPGATAALEAPGDLNSQIRACSSPQPYELVGLQPCNITTQVPGNYSISFHLSWPSVGELVVYRVLVVEEACSGERVCSDGRCSVDGVCGMQAAAEVSSLAASSPTPALCRMHWADRKQPSECGVDTVTAPVGTTFTLRVVVFDSRGASASAERQVTVASPCAPGQVYCALPLGQSGGGGGGGSGLRYVCSDLPCAALAAASSAMEGAAAAVAAPRLFLLPGSHADNLSQAESNQTLFLTYGQPAPLSLVPCASFDTSALASCAAVANDTADGDVTADIITTVQALCDGGSGVSCVGCSVAGLTAGACLPGRYRLSYMVAGSGGATSATLALEAAVEQLSSMVVAMRLYPGGSAAASTDPAAAQAFAAALAANATARNAALEPALEVFGVDPGSIRSLALAEAPQVVELSGAQAAAGGGGGAASSVFAVQVVVNVTTGSSYYVDDTSDVTGDDTEDAEVSRRRRRLLAPTALPLPGPSSGGEVPSGAVGLLLEAIRTGLLGGGDWSSPHPAAALGGSRRRLQSASGSAVTKTESRAGGVLSHLYGVDEQLDLAVQMLQRWRLRSTVAAPCRRSLQQAASSPPPPPSTVPLVTGALCGGATPHWTDAEAAAAGLESVGSVAAGCLTPAPDTVAVSLAAVVGAVSDLDRLSRQMAAQEVAMGALMDGLDSKFTARDTAYQTALAALAANATAAFGSLEARAQEALELVGATAGAQAAADEALANALVLLQAELNSAQTLTTRTIITAAAILDGIGASGTSTDADLQNYTVCVTSRQRFATFSFQTRWLSAGSADAYAASSSSGGGNSSGDAGGTRRRLLLSDPGNWAGLHVDQVTARRIETTQPGREAKTAAAEAEALRRMRSSAAAVRPAAPPGNAAGGWLAAPLAAVVRWATTMTTAWLAAGSNSDVPQADEADSASAFGAASSGAGFAAIIPNRNLLEGVSNGSGSSSSGSSSTNANSASSRQDLVGFQGYSLPSGAGHDYSLWAARDAVRTRTAGLNNRVLAGLMLHQVRRSSAEVRGTTGLDGRICRHTSFRALVVGCDASAANDNRTQVSGDLGGIGVDPVFSIHSSLYDASINASDYYDTSSGPREIGPGGLPYGFFHERLPSHFAAGYPLLLDTHLSAKRAEEAMTYLKDGSYLSATLTKSLRAGIVTHNPDAQVFGYWRLDCSWAESGTIECRARLLGLPAVSYGQDIKAMQVQHFLPDFFLVMLVLGYLVMTAYDLYQQVMFQKRRRELVRRRRPRTDAKGADSSDSSDSDDDGGNRRDARDRRGPRQYRPRMGALLVAYEAALCALMAAAVAVGSVYAVRLSVRDDFTARYEVYDSDSYGKARYFMLRRDEGAAAAAALLTSQAAANGSSGSSASASSLPAAGEAGRWQLPPVTGSLEDAGDMITRLDDMYDTLILYAFLQSLVLAMLIIRFLHYISFQPRLSIIAGTLWRALPDLLHLACVVVLATVMFGAAASLVFGPQEQKLQGMGGATALMLQYVLLRDDGRVFLGLVTDDNAERTGAEQLLAALLYVLGPLFFVFTLSNFLLAMLAWQFGELKYAVEGKPGVLQDLRRMGTWVWQYRRHGAPKNKRILDLLKAWVAVGGGSNRRLGEILARIRARLGVTVTSPPSAIAALVAPLAAARSRRVRAVLSARQPVSDGPSLALAPGRTASGPPEMTLSPSQVRLRPTSGKPQLLRVHGAGRLMDGAAIAQALRAASRAHFGSVEDEHVATALRDGGVDGAGKDAKQKRAGSAGDAQVLIAAGGSASASGSGEATADVMHSASPTQHSPPVSGDVGGGDATTNAPVPAPVSAAAAGVAAASAAAPAVGPGSSWGVVQRAVARKGAPAGRASASGASSPAGVPSPRAAGADPSALADAVMANLMARFGQEGPAAAPNSQDGLPPLGPGGVLRRGPPGSGPASGSPRLSHTGGGAGSGAGSGSRRVSMDASGRTAAATTSASGGFGGAGGVPVESLWAERITVGGSRPDSGRAGRSGTHSVRYSNRGDREGSSDEEGSGPGSGGRPWSDGPSGCFAAPASSPGSVSTAAPAPAAAGASSAGGPLAARPSLVLTRPLSPRGSALLLACASPGGRQSRFATEPSVSAAASFAGAEPSSGELLGPSDWDPSGRTDPTGLPLPPSAASQQADWELRRVKPKRAAAAPASAVRRARVVTEDAPEPLLPETRSLVGLPRPITAKPDRTTAGGDGSPAGGGSGSTGNSAPLLPPAKTSPVPRGQMAAPTSTESPQRPSSAAKAAGSRSIAAARAWPSTAVRSSSPGSLSGLPPLPPGRASALQPLSGGRSSSPGVAGRTRMESPRAGGDRPLAPLPPSPFSLQGGLEEEEDGPGDAGGEQPAGAWDAATRRSSAVAAGALPPRRPRTALMPRPRDILIDEEEAEAEATEAGPGVGPKAEAEEPTDVLLCSSSDGEDVGEGGGGAGTRARGSRPHLGTSGGGGSAQPSRGGGTSGGGGAASQRAGGSTGGGGAGSLGGSSSGGLRETATLKEGRIVSAGGRRKSVVSATPFFARHSGSGGEPGPVAEATEAEGDASAASTGHSRRDTGAGTWWETAEPSGQQAKAGGRAVAEAFDCAAEEAAAALGGDASTAVSPRTPGGGRKPPPGSLQRLFTLPALDTYVVESPRSAADADAARRAAEVATVRLLESTVTSLTAHLSAMLAQLLAAIREVQAWNALLAELLATAAATASDPASATPDRTALLESVAAALLALASSDPQGLFSRPPELAQPLPDLEVPDAAVLQRQVRQQAEPSLTIAAEARAGPPILNSMPAGRWHPGEPVLPGALGSLRRDTSAARAVAAALGRQGSPVRPLATALPPATAVGGGEGQVLMAALERELEARMGGAGSLLQQSGSLRRLAEGVVAEEVAHRERRIGAAVLAALARLTGVGGSGGGTSATPAPAAAAVAVQAPEPNHMSAGGAATDDSGYGGYAAGGGTAGHHAVEMSSGPSVTAGGRHRRGWGARRRAMAAAQARQEELAVDASNDLVAALAAVAPPQLSQPSVSLGPAARGAAGRLHVQLMPAQFAKGSDGGVHMTVNALALADADEARSAASSTGEVLKLGSLRSAEHGEPGAPTPQSPSAAPAQSPSRPGSGLGSSRLGGSAGGAIVLENYALPGLMMIGTDSHTPNAGGLGMCAVGVGGADAVDVMAGLPWELKAPKVIGVKLTGKMSRWTSPKDVILKVAGILTVKGGTGAIVEYFGPGVDNMSCTGMATVCNMGAEIGATTSLFPYNKRMHDYLVSTSRASAASLADAFKENLRADEGAQYDQLIEINLSELEPHVNGPFTPDLAHPLSKFAEELRKNKWPTELKAGLIGSCTNSSYEDMARAASVARQALAAGIKAKVPFTISPGSEQIRATIARDGIMEVFDKIGGTVLSNSCGPCIGQWKRTDVPKGEANSIITSFNRNFAARNDGNPATHCFVASPEIVTAFAIAGDLTFNPEKDTLVGADGKEIKLEAPFGDELPQKGFDPGANVYQAPPASLDERGKLNVKVDPASQRLQLLSPFNAWSGEDIKDCAVLIKVKGKCTTDHISMAGPWLKYRGHLDNISNNLLIGAINIENGKPNAVKNIITGAEGPVPATARDYKARGLPWVVVGDENYGEGSSREHAALEPRHLGGVAIIVKSFARIHETNLKKQGMLPLTFANPADYDKIDPTDRLSITGLKTFAPGVPLTLEGTKKDGSTYKITVNHTFNDNQINWFKNGSALNAMAAAFKSGKM</sequence>
<evidence type="ECO:0000256" key="5">
    <source>
        <dbReference type="ARBA" id="ARBA00022532"/>
    </source>
</evidence>
<evidence type="ECO:0000256" key="2">
    <source>
        <dbReference type="ARBA" id="ARBA00004173"/>
    </source>
</evidence>
<feature type="compositionally biased region" description="Gly residues" evidence="16">
    <location>
        <begin position="2350"/>
        <end position="2360"/>
    </location>
</feature>
<feature type="region of interest" description="Disordered" evidence="16">
    <location>
        <begin position="2527"/>
        <end position="2566"/>
    </location>
</feature>
<dbReference type="GO" id="GO:0016020">
    <property type="term" value="C:membrane"/>
    <property type="evidence" value="ECO:0007669"/>
    <property type="project" value="UniProtKB-SubCell"/>
</dbReference>
<dbReference type="SUPFAM" id="SSF81995">
    <property type="entry name" value="beta-sandwich domain of Sec23/24"/>
    <property type="match status" value="1"/>
</dbReference>
<evidence type="ECO:0000256" key="1">
    <source>
        <dbReference type="ARBA" id="ARBA00004141"/>
    </source>
</evidence>
<protein>
    <recommendedName>
        <fullName evidence="4">aconitate hydratase</fullName>
        <ecNumber evidence="4">4.2.1.3</ecNumber>
    </recommendedName>
    <alternativeName>
        <fullName evidence="15">Citrate hydro-lyase</fullName>
    </alternativeName>
</protein>
<evidence type="ECO:0000256" key="15">
    <source>
        <dbReference type="ARBA" id="ARBA00029682"/>
    </source>
</evidence>
<proteinExistence type="predicted"/>
<evidence type="ECO:0000256" key="14">
    <source>
        <dbReference type="ARBA" id="ARBA00023501"/>
    </source>
</evidence>
<dbReference type="OrthoDB" id="536369at2759"/>
<keyword evidence="9 17" id="KW-1133">Transmembrane helix</keyword>
<evidence type="ECO:0000256" key="3">
    <source>
        <dbReference type="ARBA" id="ARBA00004717"/>
    </source>
</evidence>
<dbReference type="Gene3D" id="3.30.499.10">
    <property type="entry name" value="Aconitase, domain 3"/>
    <property type="match status" value="2"/>
</dbReference>
<dbReference type="InterPro" id="IPR006248">
    <property type="entry name" value="Aconitase_mito-like"/>
</dbReference>
<feature type="compositionally biased region" description="Low complexity" evidence="16">
    <location>
        <begin position="1373"/>
        <end position="1391"/>
    </location>
</feature>
<evidence type="ECO:0000256" key="17">
    <source>
        <dbReference type="SAM" id="Phobius"/>
    </source>
</evidence>
<dbReference type="Pfam" id="PF00694">
    <property type="entry name" value="Aconitase_C"/>
    <property type="match status" value="1"/>
</dbReference>
<feature type="compositionally biased region" description="Low complexity" evidence="16">
    <location>
        <begin position="2369"/>
        <end position="2381"/>
    </location>
</feature>
<dbReference type="Pfam" id="PF08016">
    <property type="entry name" value="PKD_channel"/>
    <property type="match status" value="1"/>
</dbReference>
<feature type="region of interest" description="Disordered" evidence="16">
    <location>
        <begin position="941"/>
        <end position="963"/>
    </location>
</feature>
<comment type="caution">
    <text evidence="22">The sequence shown here is derived from an EMBL/GenBank/DDBJ whole genome shotgun (WGS) entry which is preliminary data.</text>
</comment>
<comment type="pathway">
    <text evidence="3">Carbohydrate metabolism; tricarboxylic acid cycle; isocitrate from oxaloacetate: step 2/2.</text>
</comment>
<feature type="region of interest" description="Disordered" evidence="16">
    <location>
        <begin position="3501"/>
        <end position="3534"/>
    </location>
</feature>
<evidence type="ECO:0000256" key="8">
    <source>
        <dbReference type="ARBA" id="ARBA00022946"/>
    </source>
</evidence>
<dbReference type="GO" id="GO:0005739">
    <property type="term" value="C:mitochondrion"/>
    <property type="evidence" value="ECO:0007669"/>
    <property type="project" value="UniProtKB-SubCell"/>
</dbReference>
<keyword evidence="23" id="KW-1185">Reference proteome</keyword>
<dbReference type="InterPro" id="IPR032179">
    <property type="entry name" value="Cry22Aa_Ig-like"/>
</dbReference>
<evidence type="ECO:0000256" key="7">
    <source>
        <dbReference type="ARBA" id="ARBA00022723"/>
    </source>
</evidence>
<keyword evidence="10" id="KW-0408">Iron</keyword>
<dbReference type="EMBL" id="JAEHOE010000005">
    <property type="protein sequence ID" value="KAG2499893.1"/>
    <property type="molecule type" value="Genomic_DNA"/>
</dbReference>
<feature type="region of interest" description="Disordered" evidence="16">
    <location>
        <begin position="2402"/>
        <end position="2482"/>
    </location>
</feature>
<dbReference type="InterPro" id="IPR013122">
    <property type="entry name" value="PKD1_2_channel"/>
</dbReference>
<feature type="compositionally biased region" description="Pro residues" evidence="16">
    <location>
        <begin position="34"/>
        <end position="72"/>
    </location>
</feature>
<dbReference type="InterPro" id="IPR013783">
    <property type="entry name" value="Ig-like_fold"/>
</dbReference>
<feature type="domain" description="Pesticidal crystal protein Cry22Aa Ig-like" evidence="21">
    <location>
        <begin position="90"/>
        <end position="164"/>
    </location>
</feature>
<feature type="compositionally biased region" description="Low complexity" evidence="16">
    <location>
        <begin position="2694"/>
        <end position="2703"/>
    </location>
</feature>
<feature type="domain" description="Aconitase/3-isopropylmalate dehydratase large subunit alpha/beta/alpha" evidence="18">
    <location>
        <begin position="3542"/>
        <end position="3869"/>
    </location>
</feature>
<evidence type="ECO:0000259" key="18">
    <source>
        <dbReference type="Pfam" id="PF00330"/>
    </source>
</evidence>
<feature type="compositionally biased region" description="Low complexity" evidence="16">
    <location>
        <begin position="2668"/>
        <end position="2686"/>
    </location>
</feature>
<keyword evidence="13 17" id="KW-0472">Membrane</keyword>
<feature type="compositionally biased region" description="Gly residues" evidence="16">
    <location>
        <begin position="2624"/>
        <end position="2636"/>
    </location>
</feature>
<evidence type="ECO:0000256" key="11">
    <source>
        <dbReference type="ARBA" id="ARBA00023014"/>
    </source>
</evidence>
<feature type="compositionally biased region" description="Gly residues" evidence="16">
    <location>
        <begin position="2897"/>
        <end position="2912"/>
    </location>
</feature>
<dbReference type="InterPro" id="IPR018136">
    <property type="entry name" value="Aconitase_4Fe-4S_BS"/>
</dbReference>
<dbReference type="Gene3D" id="3.20.19.10">
    <property type="entry name" value="Aconitase, domain 4"/>
    <property type="match status" value="1"/>
</dbReference>
<keyword evidence="7" id="KW-0479">Metal-binding</keyword>
<reference evidence="22" key="1">
    <citation type="journal article" date="2020" name="bioRxiv">
        <title>Comparative genomics of Chlamydomonas.</title>
        <authorList>
            <person name="Craig R.J."/>
            <person name="Hasan A.R."/>
            <person name="Ness R.W."/>
            <person name="Keightley P.D."/>
        </authorList>
    </citation>
    <scope>NUCLEOTIDE SEQUENCE</scope>
    <source>
        <strain evidence="22">CCAP 11/70</strain>
    </source>
</reference>
<dbReference type="CDD" id="cd01578">
    <property type="entry name" value="AcnA_Mitochon_Swivel"/>
    <property type="match status" value="1"/>
</dbReference>
<feature type="region of interest" description="Disordered" evidence="16">
    <location>
        <begin position="1671"/>
        <end position="1706"/>
    </location>
</feature>
<feature type="transmembrane region" description="Helical" evidence="17">
    <location>
        <begin position="1834"/>
        <end position="1856"/>
    </location>
</feature>
<evidence type="ECO:0000256" key="10">
    <source>
        <dbReference type="ARBA" id="ARBA00023004"/>
    </source>
</evidence>
<feature type="compositionally biased region" description="Polar residues" evidence="16">
    <location>
        <begin position="953"/>
        <end position="962"/>
    </location>
</feature>
<dbReference type="GO" id="GO:0003994">
    <property type="term" value="F:aconitate hydratase activity"/>
    <property type="evidence" value="ECO:0007669"/>
    <property type="project" value="UniProtKB-EC"/>
</dbReference>
<keyword evidence="6 17" id="KW-0812">Transmembrane</keyword>
<feature type="compositionally biased region" description="Acidic residues" evidence="16">
    <location>
        <begin position="2810"/>
        <end position="2819"/>
    </location>
</feature>
<dbReference type="NCBIfam" id="NF005558">
    <property type="entry name" value="PRK07229.1"/>
    <property type="match status" value="1"/>
</dbReference>
<keyword evidence="8" id="KW-0809">Transit peptide</keyword>
<evidence type="ECO:0000256" key="9">
    <source>
        <dbReference type="ARBA" id="ARBA00022989"/>
    </source>
</evidence>
<feature type="compositionally biased region" description="Low complexity" evidence="16">
    <location>
        <begin position="2444"/>
        <end position="2482"/>
    </location>
</feature>
<evidence type="ECO:0000256" key="4">
    <source>
        <dbReference type="ARBA" id="ARBA00012926"/>
    </source>
</evidence>
<feature type="compositionally biased region" description="Low complexity" evidence="16">
    <location>
        <begin position="3513"/>
        <end position="3534"/>
    </location>
</feature>
<dbReference type="EC" id="4.2.1.3" evidence="4"/>
<name>A0A835YC05_9CHLO</name>
<dbReference type="PROSITE" id="PS00450">
    <property type="entry name" value="ACONITASE_1"/>
    <property type="match status" value="1"/>
</dbReference>
<dbReference type="GO" id="GO:0006099">
    <property type="term" value="P:tricarboxylic acid cycle"/>
    <property type="evidence" value="ECO:0007669"/>
    <property type="project" value="UniProtKB-KW"/>
</dbReference>
<dbReference type="SUPFAM" id="SSF52016">
    <property type="entry name" value="LeuD/IlvD-like"/>
    <property type="match status" value="1"/>
</dbReference>
<accession>A0A835YC05</accession>
<comment type="catalytic activity">
    <reaction evidence="14">
        <text>citrate = D-threo-isocitrate</text>
        <dbReference type="Rhea" id="RHEA:10336"/>
        <dbReference type="ChEBI" id="CHEBI:15562"/>
        <dbReference type="ChEBI" id="CHEBI:16947"/>
        <dbReference type="EC" id="4.2.1.3"/>
    </reaction>
</comment>
<feature type="region of interest" description="Disordered" evidence="16">
    <location>
        <begin position="2077"/>
        <end position="2111"/>
    </location>
</feature>
<dbReference type="FunFam" id="3.20.19.10:FF:000002">
    <property type="entry name" value="Aconitate hydratase, mitochondrial"/>
    <property type="match status" value="1"/>
</dbReference>
<evidence type="ECO:0000256" key="6">
    <source>
        <dbReference type="ARBA" id="ARBA00022692"/>
    </source>
</evidence>
<dbReference type="GO" id="GO:0005829">
    <property type="term" value="C:cytosol"/>
    <property type="evidence" value="ECO:0007669"/>
    <property type="project" value="TreeGrafter"/>
</dbReference>
<evidence type="ECO:0000256" key="13">
    <source>
        <dbReference type="ARBA" id="ARBA00023136"/>
    </source>
</evidence>
<feature type="compositionally biased region" description="Low complexity" evidence="16">
    <location>
        <begin position="2330"/>
        <end position="2348"/>
    </location>
</feature>
<keyword evidence="12" id="KW-0496">Mitochondrion</keyword>
<evidence type="ECO:0000256" key="16">
    <source>
        <dbReference type="SAM" id="MobiDB-lite"/>
    </source>
</evidence>
<evidence type="ECO:0000313" key="23">
    <source>
        <dbReference type="Proteomes" id="UP000612055"/>
    </source>
</evidence>
<dbReference type="InterPro" id="IPR015931">
    <property type="entry name" value="Acnase/IPM_dHydase_lsu_aba_1/3"/>
</dbReference>